<dbReference type="Gene3D" id="1.10.10.10">
    <property type="entry name" value="Winged helix-like DNA-binding domain superfamily/Winged helix DNA-binding domain"/>
    <property type="match status" value="1"/>
</dbReference>
<proteinExistence type="predicted"/>
<dbReference type="EMBL" id="LJUO01000031">
    <property type="protein sequence ID" value="KPK72475.1"/>
    <property type="molecule type" value="Genomic_DNA"/>
</dbReference>
<gene>
    <name evidence="1" type="ORF">AMJ87_04745</name>
</gene>
<organism evidence="1 2">
    <name type="scientific">candidate division WOR_3 bacterium SM23_60</name>
    <dbReference type="NCBI Taxonomy" id="1703780"/>
    <lineage>
        <taxon>Bacteria</taxon>
        <taxon>Bacteria division WOR-3</taxon>
    </lineage>
</organism>
<dbReference type="InterPro" id="IPR036388">
    <property type="entry name" value="WH-like_DNA-bd_sf"/>
</dbReference>
<name>A0A0S8GJK7_UNCW3</name>
<comment type="caution">
    <text evidence="1">The sequence shown here is derived from an EMBL/GenBank/DDBJ whole genome shotgun (WGS) entry which is preliminary data.</text>
</comment>
<evidence type="ECO:0000313" key="2">
    <source>
        <dbReference type="Proteomes" id="UP000051096"/>
    </source>
</evidence>
<reference evidence="1 2" key="1">
    <citation type="journal article" date="2015" name="Microbiome">
        <title>Genomic resolution of linkages in carbon, nitrogen, and sulfur cycling among widespread estuary sediment bacteria.</title>
        <authorList>
            <person name="Baker B.J."/>
            <person name="Lazar C.S."/>
            <person name="Teske A.P."/>
            <person name="Dick G.J."/>
        </authorList>
    </citation>
    <scope>NUCLEOTIDE SEQUENCE [LARGE SCALE GENOMIC DNA]</scope>
    <source>
        <strain evidence="1">SM23_60</strain>
    </source>
</reference>
<dbReference type="AlphaFoldDB" id="A0A0S8GJK7"/>
<accession>A0A0S8GJK7</accession>
<sequence>MQLLKAFSHELTTTKQAARMQRAKPYHVKVLERVDLITLVITSNRRGAMGKYYNAIAWLFTVDRKLLELEPHTDNTIDKPQMVATTMLEEILFIVYQSAAHKCMRQQNERRPAILVHFCISTIPRAQKNWVKRSGSC</sequence>
<evidence type="ECO:0000313" key="1">
    <source>
        <dbReference type="EMBL" id="KPK72475.1"/>
    </source>
</evidence>
<dbReference type="Proteomes" id="UP000051096">
    <property type="component" value="Unassembled WGS sequence"/>
</dbReference>
<protein>
    <submittedName>
        <fullName evidence="1">Uncharacterized protein</fullName>
    </submittedName>
</protein>